<dbReference type="PANTHER" id="PTHR11362:SF78">
    <property type="entry name" value="PROTEASE INHIBITOR"/>
    <property type="match status" value="1"/>
</dbReference>
<protein>
    <submittedName>
        <fullName evidence="1">Carboxypeptidase Y inhibitor</fullName>
    </submittedName>
</protein>
<dbReference type="InterPro" id="IPR035810">
    <property type="entry name" value="PEBP_euk"/>
</dbReference>
<organism evidence="1 2">
    <name type="scientific">Cytospora mali</name>
    <name type="common">Apple Valsa canker fungus</name>
    <name type="synonym">Valsa mali</name>
    <dbReference type="NCBI Taxonomy" id="578113"/>
    <lineage>
        <taxon>Eukaryota</taxon>
        <taxon>Fungi</taxon>
        <taxon>Dikarya</taxon>
        <taxon>Ascomycota</taxon>
        <taxon>Pezizomycotina</taxon>
        <taxon>Sordariomycetes</taxon>
        <taxon>Sordariomycetidae</taxon>
        <taxon>Diaporthales</taxon>
        <taxon>Cytosporaceae</taxon>
        <taxon>Cytospora</taxon>
    </lineage>
</organism>
<dbReference type="GO" id="GO:0030162">
    <property type="term" value="P:regulation of proteolysis"/>
    <property type="evidence" value="ECO:0007669"/>
    <property type="project" value="TreeGrafter"/>
</dbReference>
<sequence length="178" mass="19210">MPSNKSVQAGLELLKKDPSKVLGLTIGKHNITEPGQYVPRADARSPPQLTLASASPSKSYVVIALDLDAPFPSFDKLGPILHWVQSGLKVGGTSAAPFDISEPFVANYIGPAPPPGSSPHRYVFFLYEQPEAFDGVKKFAPKDGKNLGNASRMWASLDEWEKKLGLGEVVAVNYFNSN</sequence>
<dbReference type="Proteomes" id="UP000078559">
    <property type="component" value="Unassembled WGS sequence"/>
</dbReference>
<dbReference type="PANTHER" id="PTHR11362">
    <property type="entry name" value="PHOSPHATIDYLETHANOLAMINE-BINDING PROTEIN"/>
    <property type="match status" value="1"/>
</dbReference>
<reference evidence="1" key="1">
    <citation type="submission" date="2014-12" db="EMBL/GenBank/DDBJ databases">
        <title>Genome Sequence of Valsa Canker Pathogens Uncovers a Specific Adaption of Colonization on Woody Bark.</title>
        <authorList>
            <person name="Yin Z."/>
            <person name="Liu H."/>
            <person name="Gao X."/>
            <person name="Li Z."/>
            <person name="Song N."/>
            <person name="Ke X."/>
            <person name="Dai Q."/>
            <person name="Wu Y."/>
            <person name="Sun Y."/>
            <person name="Xu J.-R."/>
            <person name="Kang Z.K."/>
            <person name="Wang L."/>
            <person name="Huang L."/>
        </authorList>
    </citation>
    <scope>NUCLEOTIDE SEQUENCE [LARGE SCALE GENOMIC DNA]</scope>
    <source>
        <strain evidence="1">03-8</strain>
    </source>
</reference>
<name>A0A194VHL0_CYTMA</name>
<dbReference type="SUPFAM" id="SSF49777">
    <property type="entry name" value="PEBP-like"/>
    <property type="match status" value="1"/>
</dbReference>
<dbReference type="OrthoDB" id="2506647at2759"/>
<dbReference type="GO" id="GO:0005543">
    <property type="term" value="F:phospholipid binding"/>
    <property type="evidence" value="ECO:0007669"/>
    <property type="project" value="TreeGrafter"/>
</dbReference>
<evidence type="ECO:0000313" key="2">
    <source>
        <dbReference type="Proteomes" id="UP000078559"/>
    </source>
</evidence>
<dbReference type="EMBL" id="KN796113">
    <property type="protein sequence ID" value="KUI63482.1"/>
    <property type="molecule type" value="Genomic_DNA"/>
</dbReference>
<dbReference type="Gene3D" id="3.90.280.10">
    <property type="entry name" value="PEBP-like"/>
    <property type="match status" value="1"/>
</dbReference>
<proteinExistence type="predicted"/>
<dbReference type="InterPro" id="IPR036610">
    <property type="entry name" value="PEBP-like_sf"/>
</dbReference>
<dbReference type="InterPro" id="IPR008914">
    <property type="entry name" value="PEBP"/>
</dbReference>
<accession>A0A194VHL0</accession>
<dbReference type="Pfam" id="PF01161">
    <property type="entry name" value="PBP"/>
    <property type="match status" value="1"/>
</dbReference>
<dbReference type="GO" id="GO:0046578">
    <property type="term" value="P:regulation of Ras protein signal transduction"/>
    <property type="evidence" value="ECO:0007669"/>
    <property type="project" value="TreeGrafter"/>
</dbReference>
<gene>
    <name evidence="1" type="ORF">VM1G_10359</name>
</gene>
<dbReference type="CDD" id="cd00866">
    <property type="entry name" value="PEBP_euk"/>
    <property type="match status" value="1"/>
</dbReference>
<dbReference type="SMR" id="A0A194VHL0"/>
<evidence type="ECO:0000313" key="1">
    <source>
        <dbReference type="EMBL" id="KUI63482.1"/>
    </source>
</evidence>
<dbReference type="AlphaFoldDB" id="A0A194VHL0"/>
<dbReference type="GO" id="GO:0030414">
    <property type="term" value="F:peptidase inhibitor activity"/>
    <property type="evidence" value="ECO:0007669"/>
    <property type="project" value="TreeGrafter"/>
</dbReference>
<keyword evidence="2" id="KW-1185">Reference proteome</keyword>